<evidence type="ECO:0000313" key="2">
    <source>
        <dbReference type="Proteomes" id="UP000316781"/>
    </source>
</evidence>
<comment type="caution">
    <text evidence="1">The sequence shown here is derived from an EMBL/GenBank/DDBJ whole genome shotgun (WGS) entry which is preliminary data.</text>
</comment>
<protein>
    <submittedName>
        <fullName evidence="1">DUF2164 domain-containing protein</fullName>
    </submittedName>
</protein>
<name>A0A549SMH5_METSR</name>
<proteinExistence type="predicted"/>
<accession>A0A549SMH5</accession>
<dbReference type="InterPro" id="IPR018680">
    <property type="entry name" value="DUF2164"/>
</dbReference>
<dbReference type="EMBL" id="VJMF01000064">
    <property type="protein sequence ID" value="TRL30815.1"/>
    <property type="molecule type" value="Genomic_DNA"/>
</dbReference>
<sequence length="86" mass="9997">MAIEIPKESAKEAVLSIRRYFEENMDSEIGNLAAEGLLQFFVEEIGPIIYNKAVADVQSRLQARVAELDVEIHEDAFGYWRKRRRR</sequence>
<dbReference type="Pfam" id="PF09932">
    <property type="entry name" value="DUF2164"/>
    <property type="match status" value="1"/>
</dbReference>
<gene>
    <name evidence="1" type="ORF">FM996_15235</name>
</gene>
<evidence type="ECO:0000313" key="1">
    <source>
        <dbReference type="EMBL" id="TRL30815.1"/>
    </source>
</evidence>
<organism evidence="1 2">
    <name type="scientific">Methylosinus sporium</name>
    <dbReference type="NCBI Taxonomy" id="428"/>
    <lineage>
        <taxon>Bacteria</taxon>
        <taxon>Pseudomonadati</taxon>
        <taxon>Pseudomonadota</taxon>
        <taxon>Alphaproteobacteria</taxon>
        <taxon>Hyphomicrobiales</taxon>
        <taxon>Methylocystaceae</taxon>
        <taxon>Methylosinus</taxon>
    </lineage>
</organism>
<dbReference type="AlphaFoldDB" id="A0A549SMH5"/>
<dbReference type="Proteomes" id="UP000316781">
    <property type="component" value="Unassembled WGS sequence"/>
</dbReference>
<dbReference type="RefSeq" id="WP_142863723.1">
    <property type="nucleotide sequence ID" value="NZ_VJMF01000064.1"/>
</dbReference>
<reference evidence="1 2" key="1">
    <citation type="submission" date="2019-07" db="EMBL/GenBank/DDBJ databases">
        <title>Ln-dependent methylotrophs.</title>
        <authorList>
            <person name="Tani A."/>
        </authorList>
    </citation>
    <scope>NUCLEOTIDE SEQUENCE [LARGE SCALE GENOMIC DNA]</scope>
    <source>
        <strain evidence="1 2">SM89A</strain>
    </source>
</reference>